<evidence type="ECO:0000313" key="1">
    <source>
        <dbReference type="EMBL" id="MDR9763101.1"/>
    </source>
</evidence>
<protein>
    <recommendedName>
        <fullName evidence="3">BsaWI restriction endonuclease type 2 domain-containing protein</fullName>
    </recommendedName>
</protein>
<comment type="caution">
    <text evidence="1">The sequence shown here is derived from an EMBL/GenBank/DDBJ whole genome shotgun (WGS) entry which is preliminary data.</text>
</comment>
<dbReference type="Proteomes" id="UP001269402">
    <property type="component" value="Unassembled WGS sequence"/>
</dbReference>
<organism evidence="1 2">
    <name type="scientific">Rhizobium redzepovicii</name>
    <dbReference type="NCBI Taxonomy" id="2867518"/>
    <lineage>
        <taxon>Bacteria</taxon>
        <taxon>Pseudomonadati</taxon>
        <taxon>Pseudomonadota</taxon>
        <taxon>Alphaproteobacteria</taxon>
        <taxon>Hyphomicrobiales</taxon>
        <taxon>Rhizobiaceae</taxon>
        <taxon>Rhizobium/Agrobacterium group</taxon>
        <taxon>Rhizobium</taxon>
    </lineage>
</organism>
<gene>
    <name evidence="1" type="ORF">RJJ37_26340</name>
</gene>
<dbReference type="EMBL" id="JAVLSH010000014">
    <property type="protein sequence ID" value="MDR9763101.1"/>
    <property type="molecule type" value="Genomic_DNA"/>
</dbReference>
<keyword evidence="2" id="KW-1185">Reference proteome</keyword>
<dbReference type="AlphaFoldDB" id="A0AAW8P9P2"/>
<dbReference type="RefSeq" id="WP_310808503.1">
    <property type="nucleotide sequence ID" value="NZ_JAVLSH010000014.1"/>
</dbReference>
<evidence type="ECO:0000313" key="2">
    <source>
        <dbReference type="Proteomes" id="UP001269402"/>
    </source>
</evidence>
<accession>A0AAW8P9P2</accession>
<proteinExistence type="predicted"/>
<name>A0AAW8P9P2_9HYPH</name>
<sequence>MGFDEAMREAAKAADNAVARAMRKYRDGLTVDEDDLTGVLIGSLDAEFDKNIAGISWSSSILRHRKGSAAEEKRIGADMVLHVALTTPLVKYSKAVLIQAKRHQPGALMTQKEQDDLGEQCRKMLAVTPASFVFDYTTSNMRCGSASKISGSTNKDLYDACKWTSYRFFLEFFRSSVGDPRLTSAKVTDLPVPVVLKLSAQGDVVEE</sequence>
<reference evidence="2" key="1">
    <citation type="submission" date="2023-07" db="EMBL/GenBank/DDBJ databases">
        <title>Genomic characterization of faba bean (Vicia faba) microsymbionts in Mexican soils.</title>
        <authorList>
            <person name="Rivera Orduna F.N."/>
            <person name="Guevara-Luna J."/>
            <person name="Yan J."/>
            <person name="Arroyo-Herrera I."/>
            <person name="Li Y."/>
            <person name="Vasquez-Murrieta M.S."/>
            <person name="Wang E.T."/>
        </authorList>
    </citation>
    <scope>NUCLEOTIDE SEQUENCE [LARGE SCALE GENOMIC DNA]</scope>
    <source>
        <strain evidence="2">CH6</strain>
    </source>
</reference>
<evidence type="ECO:0008006" key="3">
    <source>
        <dbReference type="Google" id="ProtNLM"/>
    </source>
</evidence>